<dbReference type="Pfam" id="PF12675">
    <property type="entry name" value="DUF3795"/>
    <property type="match status" value="1"/>
</dbReference>
<evidence type="ECO:0000313" key="1">
    <source>
        <dbReference type="EMBL" id="BBO77300.1"/>
    </source>
</evidence>
<dbReference type="RefSeq" id="WP_155306060.1">
    <property type="nucleotide sequence ID" value="NZ_AP021875.1"/>
</dbReference>
<dbReference type="InterPro" id="IPR024227">
    <property type="entry name" value="DUF3795"/>
</dbReference>
<sequence>MNVNPDYLSPCGLYCGVCAIHIAHRDDNRKLKQRLLNLYKGGVAGKGALPNSENLSTEDIRCDGCLSGCLFMHCQQCDIRNCTQEKGISGCHHCDDFPCAHIENFPMTVGKKVILRSVPYRREHGTGKWVEDEEARYHCPDCGNTVFRGAMRCNRCKAELDLD</sequence>
<gene>
    <name evidence="1" type="ORF">DSCW_47170</name>
</gene>
<dbReference type="OrthoDB" id="166000at2"/>
<dbReference type="KEGG" id="dwd:DSCW_47170"/>
<keyword evidence="2" id="KW-1185">Reference proteome</keyword>
<organism evidence="1 2">
    <name type="scientific">Desulfosarcina widdelii</name>
    <dbReference type="NCBI Taxonomy" id="947919"/>
    <lineage>
        <taxon>Bacteria</taxon>
        <taxon>Pseudomonadati</taxon>
        <taxon>Thermodesulfobacteriota</taxon>
        <taxon>Desulfobacteria</taxon>
        <taxon>Desulfobacterales</taxon>
        <taxon>Desulfosarcinaceae</taxon>
        <taxon>Desulfosarcina</taxon>
    </lineage>
</organism>
<name>A0A5K7Z951_9BACT</name>
<evidence type="ECO:0000313" key="2">
    <source>
        <dbReference type="Proteomes" id="UP000427769"/>
    </source>
</evidence>
<evidence type="ECO:0008006" key="3">
    <source>
        <dbReference type="Google" id="ProtNLM"/>
    </source>
</evidence>
<accession>A0A5K7Z951</accession>
<proteinExistence type="predicted"/>
<dbReference type="AlphaFoldDB" id="A0A5K7Z951"/>
<dbReference type="Proteomes" id="UP000427769">
    <property type="component" value="Chromosome"/>
</dbReference>
<protein>
    <recommendedName>
        <fullName evidence="3">DUF3795 domain-containing protein</fullName>
    </recommendedName>
</protein>
<dbReference type="EMBL" id="AP021875">
    <property type="protein sequence ID" value="BBO77300.1"/>
    <property type="molecule type" value="Genomic_DNA"/>
</dbReference>
<reference evidence="1 2" key="1">
    <citation type="submission" date="2019-11" db="EMBL/GenBank/DDBJ databases">
        <title>Comparative genomics of hydrocarbon-degrading Desulfosarcina strains.</title>
        <authorList>
            <person name="Watanabe M."/>
            <person name="Kojima H."/>
            <person name="Fukui M."/>
        </authorList>
    </citation>
    <scope>NUCLEOTIDE SEQUENCE [LARGE SCALE GENOMIC DNA]</scope>
    <source>
        <strain evidence="1 2">PP31</strain>
    </source>
</reference>